<dbReference type="InterPro" id="IPR009291">
    <property type="entry name" value="Vps62"/>
</dbReference>
<reference evidence="1 2" key="1">
    <citation type="submission" date="2019-09" db="EMBL/GenBank/DDBJ databases">
        <authorList>
            <person name="Ou C."/>
        </authorList>
    </citation>
    <scope>NUCLEOTIDE SEQUENCE [LARGE SCALE GENOMIC DNA]</scope>
    <source>
        <strain evidence="1">S2</strain>
        <tissue evidence="1">Leaf</tissue>
    </source>
</reference>
<dbReference type="Pfam" id="PF06101">
    <property type="entry name" value="Vps62"/>
    <property type="match status" value="1"/>
</dbReference>
<accession>A0A5N5EVS4</accession>
<gene>
    <name evidence="1" type="ORF">D8674_030083</name>
</gene>
<name>A0A5N5EVS4_9ROSA</name>
<evidence type="ECO:0000313" key="2">
    <source>
        <dbReference type="Proteomes" id="UP000327157"/>
    </source>
</evidence>
<dbReference type="PANTHER" id="PTHR48152">
    <property type="entry name" value="F1C9.34 PROTEIN"/>
    <property type="match status" value="1"/>
</dbReference>
<dbReference type="EMBL" id="SMOL01000781">
    <property type="protein sequence ID" value="KAB2594633.1"/>
    <property type="molecule type" value="Genomic_DNA"/>
</dbReference>
<organism evidence="1 2">
    <name type="scientific">Pyrus ussuriensis x Pyrus communis</name>
    <dbReference type="NCBI Taxonomy" id="2448454"/>
    <lineage>
        <taxon>Eukaryota</taxon>
        <taxon>Viridiplantae</taxon>
        <taxon>Streptophyta</taxon>
        <taxon>Embryophyta</taxon>
        <taxon>Tracheophyta</taxon>
        <taxon>Spermatophyta</taxon>
        <taxon>Magnoliopsida</taxon>
        <taxon>eudicotyledons</taxon>
        <taxon>Gunneridae</taxon>
        <taxon>Pentapetalae</taxon>
        <taxon>rosids</taxon>
        <taxon>fabids</taxon>
        <taxon>Rosales</taxon>
        <taxon>Rosaceae</taxon>
        <taxon>Amygdaloideae</taxon>
        <taxon>Maleae</taxon>
        <taxon>Pyrus</taxon>
    </lineage>
</organism>
<protein>
    <submittedName>
        <fullName evidence="1">Uncharacterized protein</fullName>
    </submittedName>
</protein>
<reference evidence="1 2" key="3">
    <citation type="submission" date="2019-11" db="EMBL/GenBank/DDBJ databases">
        <title>A de novo genome assembly of a pear dwarfing rootstock.</title>
        <authorList>
            <person name="Wang F."/>
            <person name="Wang J."/>
            <person name="Li S."/>
            <person name="Zhang Y."/>
            <person name="Fang M."/>
            <person name="Ma L."/>
            <person name="Zhao Y."/>
            <person name="Jiang S."/>
        </authorList>
    </citation>
    <scope>NUCLEOTIDE SEQUENCE [LARGE SCALE GENOMIC DNA]</scope>
    <source>
        <strain evidence="1">S2</strain>
        <tissue evidence="1">Leaf</tissue>
    </source>
</reference>
<sequence>MDHILLGDGYASGMIDLGGLLVCQISSFNKVWATHEGGPGNLGASFFEPSPLPHGFYMLGCYSQPNNIPFYGWALAAKPTKDNDDDPSSPLLRQPVDFTLIWSSEFLNIKKDGNGYVWLPTASDGYKAIGLVVTSSPEKPSLDKIRCVRSSLTDECEADLWIWGPGTASDANGFNVFSVRPSNRGTSAMGVFAGTFIAAQQNGGLSTVACLKNAAISNPQVSMPNLTQIEALLEAYSPFIYFHPDEVYLPSVNVCVLTVYFNGGFLQPSKMAENVEGISKRR</sequence>
<dbReference type="Proteomes" id="UP000327157">
    <property type="component" value="Chromosome 7"/>
</dbReference>
<proteinExistence type="predicted"/>
<keyword evidence="2" id="KW-1185">Reference proteome</keyword>
<dbReference type="PANTHER" id="PTHR48152:SF3">
    <property type="entry name" value="DUF946 FAMILY PROTEIN (DUF946)"/>
    <property type="match status" value="1"/>
</dbReference>
<comment type="caution">
    <text evidence="1">The sequence shown here is derived from an EMBL/GenBank/DDBJ whole genome shotgun (WGS) entry which is preliminary data.</text>
</comment>
<evidence type="ECO:0000313" key="1">
    <source>
        <dbReference type="EMBL" id="KAB2594633.1"/>
    </source>
</evidence>
<reference evidence="2" key="2">
    <citation type="submission" date="2019-10" db="EMBL/GenBank/DDBJ databases">
        <title>A de novo genome assembly of a pear dwarfing rootstock.</title>
        <authorList>
            <person name="Wang F."/>
            <person name="Wang J."/>
            <person name="Li S."/>
            <person name="Zhang Y."/>
            <person name="Fang M."/>
            <person name="Ma L."/>
            <person name="Zhao Y."/>
            <person name="Jiang S."/>
        </authorList>
    </citation>
    <scope>NUCLEOTIDE SEQUENCE [LARGE SCALE GENOMIC DNA]</scope>
</reference>
<dbReference type="AlphaFoldDB" id="A0A5N5EVS4"/>
<dbReference type="OrthoDB" id="1723639at2759"/>